<sequence length="102" mass="11067">MSPDAGEGLSGVEASGGRGVVVHLVAESLVWITTRANLRAAGGCPAFVCDPHCRRDVRFVLQWNFRPGQRRPNECGADHCIGCGIDRARSPIRLEFPIRLPS</sequence>
<evidence type="ECO:0000313" key="2">
    <source>
        <dbReference type="Proteomes" id="UP001501218"/>
    </source>
</evidence>
<dbReference type="EMBL" id="BAAARA010000003">
    <property type="protein sequence ID" value="GAA2337869.1"/>
    <property type="molecule type" value="Genomic_DNA"/>
</dbReference>
<name>A0ABP5STN3_9PSEU</name>
<proteinExistence type="predicted"/>
<protein>
    <submittedName>
        <fullName evidence="1">Uncharacterized protein</fullName>
    </submittedName>
</protein>
<keyword evidence="2" id="KW-1185">Reference proteome</keyword>
<reference evidence="2" key="1">
    <citation type="journal article" date="2019" name="Int. J. Syst. Evol. Microbiol.">
        <title>The Global Catalogue of Microorganisms (GCM) 10K type strain sequencing project: providing services to taxonomists for standard genome sequencing and annotation.</title>
        <authorList>
            <consortium name="The Broad Institute Genomics Platform"/>
            <consortium name="The Broad Institute Genome Sequencing Center for Infectious Disease"/>
            <person name="Wu L."/>
            <person name="Ma J."/>
        </authorList>
    </citation>
    <scope>NUCLEOTIDE SEQUENCE [LARGE SCALE GENOMIC DNA]</scope>
    <source>
        <strain evidence="2">JCM 16221</strain>
    </source>
</reference>
<evidence type="ECO:0000313" key="1">
    <source>
        <dbReference type="EMBL" id="GAA2337869.1"/>
    </source>
</evidence>
<organism evidence="1 2">
    <name type="scientific">Saccharopolyspora halophila</name>
    <dbReference type="NCBI Taxonomy" id="405551"/>
    <lineage>
        <taxon>Bacteria</taxon>
        <taxon>Bacillati</taxon>
        <taxon>Actinomycetota</taxon>
        <taxon>Actinomycetes</taxon>
        <taxon>Pseudonocardiales</taxon>
        <taxon>Pseudonocardiaceae</taxon>
        <taxon>Saccharopolyspora</taxon>
    </lineage>
</organism>
<gene>
    <name evidence="1" type="ORF">GCM10009854_12520</name>
</gene>
<comment type="caution">
    <text evidence="1">The sequence shown here is derived from an EMBL/GenBank/DDBJ whole genome shotgun (WGS) entry which is preliminary data.</text>
</comment>
<accession>A0ABP5STN3</accession>
<dbReference type="Proteomes" id="UP001501218">
    <property type="component" value="Unassembled WGS sequence"/>
</dbReference>